<dbReference type="EMBL" id="MU863639">
    <property type="protein sequence ID" value="KAK4100692.1"/>
    <property type="molecule type" value="Genomic_DNA"/>
</dbReference>
<dbReference type="InterPro" id="IPR050987">
    <property type="entry name" value="AtrR-like"/>
</dbReference>
<dbReference type="Pfam" id="PF00172">
    <property type="entry name" value="Zn_clus"/>
    <property type="match status" value="1"/>
</dbReference>
<dbReference type="GO" id="GO:0000981">
    <property type="term" value="F:DNA-binding transcription factor activity, RNA polymerase II-specific"/>
    <property type="evidence" value="ECO:0007669"/>
    <property type="project" value="InterPro"/>
</dbReference>
<feature type="domain" description="Zn(2)-C6 fungal-type" evidence="3">
    <location>
        <begin position="20"/>
        <end position="49"/>
    </location>
</feature>
<dbReference type="CDD" id="cd12148">
    <property type="entry name" value="fungal_TF_MHR"/>
    <property type="match status" value="1"/>
</dbReference>
<protein>
    <recommendedName>
        <fullName evidence="3">Zn(2)-C6 fungal-type domain-containing protein</fullName>
    </recommendedName>
</protein>
<proteinExistence type="predicted"/>
<dbReference type="SUPFAM" id="SSF57701">
    <property type="entry name" value="Zn2/Cys6 DNA-binding domain"/>
    <property type="match status" value="1"/>
</dbReference>
<gene>
    <name evidence="4" type="ORF">N658DRAFT_427224</name>
</gene>
<dbReference type="InterPro" id="IPR007219">
    <property type="entry name" value="XnlR_reg_dom"/>
</dbReference>
<dbReference type="Pfam" id="PF04082">
    <property type="entry name" value="Fungal_trans"/>
    <property type="match status" value="1"/>
</dbReference>
<evidence type="ECO:0000256" key="1">
    <source>
        <dbReference type="ARBA" id="ARBA00022723"/>
    </source>
</evidence>
<dbReference type="PANTHER" id="PTHR46910:SF11">
    <property type="entry name" value="ZN(2)-C6 FUNGAL-TYPE DOMAIN-CONTAINING PROTEIN"/>
    <property type="match status" value="1"/>
</dbReference>
<organism evidence="4 5">
    <name type="scientific">Parathielavia hyrcaniae</name>
    <dbReference type="NCBI Taxonomy" id="113614"/>
    <lineage>
        <taxon>Eukaryota</taxon>
        <taxon>Fungi</taxon>
        <taxon>Dikarya</taxon>
        <taxon>Ascomycota</taxon>
        <taxon>Pezizomycotina</taxon>
        <taxon>Sordariomycetes</taxon>
        <taxon>Sordariomycetidae</taxon>
        <taxon>Sordariales</taxon>
        <taxon>Chaetomiaceae</taxon>
        <taxon>Parathielavia</taxon>
    </lineage>
</organism>
<evidence type="ECO:0000313" key="4">
    <source>
        <dbReference type="EMBL" id="KAK4100692.1"/>
    </source>
</evidence>
<dbReference type="InterPro" id="IPR001138">
    <property type="entry name" value="Zn2Cys6_DnaBD"/>
</dbReference>
<reference evidence="4" key="2">
    <citation type="submission" date="2023-05" db="EMBL/GenBank/DDBJ databases">
        <authorList>
            <consortium name="Lawrence Berkeley National Laboratory"/>
            <person name="Steindorff A."/>
            <person name="Hensen N."/>
            <person name="Bonometti L."/>
            <person name="Westerberg I."/>
            <person name="Brannstrom I.O."/>
            <person name="Guillou S."/>
            <person name="Cros-Aarteil S."/>
            <person name="Calhoun S."/>
            <person name="Haridas S."/>
            <person name="Kuo A."/>
            <person name="Mondo S."/>
            <person name="Pangilinan J."/>
            <person name="Riley R."/>
            <person name="Labutti K."/>
            <person name="Andreopoulos B."/>
            <person name="Lipzen A."/>
            <person name="Chen C."/>
            <person name="Yanf M."/>
            <person name="Daum C."/>
            <person name="Ng V."/>
            <person name="Clum A."/>
            <person name="Ohm R."/>
            <person name="Martin F."/>
            <person name="Silar P."/>
            <person name="Natvig D."/>
            <person name="Lalanne C."/>
            <person name="Gautier V."/>
            <person name="Ament-Velasquez S.L."/>
            <person name="Kruys A."/>
            <person name="Hutchinson M.I."/>
            <person name="Powell A.J."/>
            <person name="Barry K."/>
            <person name="Miller A.N."/>
            <person name="Grigoriev I.V."/>
            <person name="Debuchy R."/>
            <person name="Gladieux P."/>
            <person name="Thoren M.H."/>
            <person name="Johannesson H."/>
        </authorList>
    </citation>
    <scope>NUCLEOTIDE SEQUENCE</scope>
    <source>
        <strain evidence="4">CBS 757.83</strain>
    </source>
</reference>
<reference evidence="4" key="1">
    <citation type="journal article" date="2023" name="Mol. Phylogenet. Evol.">
        <title>Genome-scale phylogeny and comparative genomics of the fungal order Sordariales.</title>
        <authorList>
            <person name="Hensen N."/>
            <person name="Bonometti L."/>
            <person name="Westerberg I."/>
            <person name="Brannstrom I.O."/>
            <person name="Guillou S."/>
            <person name="Cros-Aarteil S."/>
            <person name="Calhoun S."/>
            <person name="Haridas S."/>
            <person name="Kuo A."/>
            <person name="Mondo S."/>
            <person name="Pangilinan J."/>
            <person name="Riley R."/>
            <person name="LaButti K."/>
            <person name="Andreopoulos B."/>
            <person name="Lipzen A."/>
            <person name="Chen C."/>
            <person name="Yan M."/>
            <person name="Daum C."/>
            <person name="Ng V."/>
            <person name="Clum A."/>
            <person name="Steindorff A."/>
            <person name="Ohm R.A."/>
            <person name="Martin F."/>
            <person name="Silar P."/>
            <person name="Natvig D.O."/>
            <person name="Lalanne C."/>
            <person name="Gautier V."/>
            <person name="Ament-Velasquez S.L."/>
            <person name="Kruys A."/>
            <person name="Hutchinson M.I."/>
            <person name="Powell A.J."/>
            <person name="Barry K."/>
            <person name="Miller A.N."/>
            <person name="Grigoriev I.V."/>
            <person name="Debuchy R."/>
            <person name="Gladieux P."/>
            <person name="Hiltunen Thoren M."/>
            <person name="Johannesson H."/>
        </authorList>
    </citation>
    <scope>NUCLEOTIDE SEQUENCE</scope>
    <source>
        <strain evidence="4">CBS 757.83</strain>
    </source>
</reference>
<dbReference type="SMART" id="SM00066">
    <property type="entry name" value="GAL4"/>
    <property type="match status" value="1"/>
</dbReference>
<accession>A0AAN6T1K8</accession>
<dbReference type="GO" id="GO:0006351">
    <property type="term" value="P:DNA-templated transcription"/>
    <property type="evidence" value="ECO:0007669"/>
    <property type="project" value="InterPro"/>
</dbReference>
<dbReference type="CDD" id="cd00067">
    <property type="entry name" value="GAL4"/>
    <property type="match status" value="1"/>
</dbReference>
<dbReference type="GO" id="GO:0008270">
    <property type="term" value="F:zinc ion binding"/>
    <property type="evidence" value="ECO:0007669"/>
    <property type="project" value="InterPro"/>
</dbReference>
<evidence type="ECO:0000313" key="5">
    <source>
        <dbReference type="Proteomes" id="UP001305647"/>
    </source>
</evidence>
<dbReference type="PROSITE" id="PS00463">
    <property type="entry name" value="ZN2_CY6_FUNGAL_1"/>
    <property type="match status" value="1"/>
</dbReference>
<evidence type="ECO:0000259" key="3">
    <source>
        <dbReference type="PROSITE" id="PS50048"/>
    </source>
</evidence>
<dbReference type="AlphaFoldDB" id="A0AAN6T1K8"/>
<dbReference type="PROSITE" id="PS50048">
    <property type="entry name" value="ZN2_CY6_FUNGAL_2"/>
    <property type="match status" value="1"/>
</dbReference>
<evidence type="ECO:0000256" key="2">
    <source>
        <dbReference type="ARBA" id="ARBA00023242"/>
    </source>
</evidence>
<name>A0AAN6T1K8_9PEZI</name>
<dbReference type="PANTHER" id="PTHR46910">
    <property type="entry name" value="TRANSCRIPTION FACTOR PDR1"/>
    <property type="match status" value="1"/>
</dbReference>
<dbReference type="GO" id="GO:0003677">
    <property type="term" value="F:DNA binding"/>
    <property type="evidence" value="ECO:0007669"/>
    <property type="project" value="InterPro"/>
</dbReference>
<sequence length="507" mass="55475">MSVNSLSPPTSPSATKPQHSCLECKRLKRACDKKLPCGKCARANRTCEYKDPSDDGLFSPISSARDIHSMTIGTLLEIHHNKQKVMDAVSLYFGGANTWFTIVERASFEAHLESTWDDLSAETSVVALCMALVAQPPNQKQSKGMSDATYTSVKSALSAVQSELPMSVPLLQAELLVAMYEFAHSMPQQAYLSLGRCFQMTRAFGWHNAAFWSSAQAAEPAVLRQLKLYSILWWAIVYVDCLLNIAYQNQSYPMHTADLAPFSVIPRPEAFDQHFLASVPLQFGAAAAAAPNQQAALQDPHGDVIDGIVFPEATSAWYLGLVLQQLSNPTLVPDLDSKALSEKIWQHARCTASARWRAGDRNAAVGTDLIALLKLNQPALFGGLGAMIPSCVVDNHHLDLTHDEAARGIIRTVIDVIHDKADGLAKSGDRLRRGAIDPCWAFAMCYAALLLVSHGDGALQDAAWLDKVCDLRAALDKVALRWKIAERYCESVKIALENRHSAYNLSA</sequence>
<keyword evidence="1" id="KW-0479">Metal-binding</keyword>
<comment type="caution">
    <text evidence="4">The sequence shown here is derived from an EMBL/GenBank/DDBJ whole genome shotgun (WGS) entry which is preliminary data.</text>
</comment>
<dbReference type="Proteomes" id="UP001305647">
    <property type="component" value="Unassembled WGS sequence"/>
</dbReference>
<keyword evidence="5" id="KW-1185">Reference proteome</keyword>
<dbReference type="Gene3D" id="4.10.240.10">
    <property type="entry name" value="Zn(2)-C6 fungal-type DNA-binding domain"/>
    <property type="match status" value="1"/>
</dbReference>
<keyword evidence="2" id="KW-0539">Nucleus</keyword>
<dbReference type="InterPro" id="IPR036864">
    <property type="entry name" value="Zn2-C6_fun-type_DNA-bd_sf"/>
</dbReference>